<dbReference type="EMBL" id="QXED01000003">
    <property type="protein sequence ID" value="RIV23799.1"/>
    <property type="molecule type" value="Genomic_DNA"/>
</dbReference>
<dbReference type="AlphaFoldDB" id="A0A418MBQ8"/>
<keyword evidence="3" id="KW-1185">Reference proteome</keyword>
<proteinExistence type="predicted"/>
<feature type="transmembrane region" description="Helical" evidence="1">
    <location>
        <begin position="27"/>
        <end position="47"/>
    </location>
</feature>
<gene>
    <name evidence="2" type="ORF">DYU11_12580</name>
</gene>
<accession>A0A418MBQ8</accession>
<keyword evidence="1" id="KW-0472">Membrane</keyword>
<keyword evidence="1" id="KW-0812">Transmembrane</keyword>
<dbReference type="RefSeq" id="WP_119668015.1">
    <property type="nucleotide sequence ID" value="NZ_QXED01000003.1"/>
</dbReference>
<name>A0A418MBQ8_9BACT</name>
<organism evidence="2 3">
    <name type="scientific">Fibrisoma montanum</name>
    <dbReference type="NCBI Taxonomy" id="2305895"/>
    <lineage>
        <taxon>Bacteria</taxon>
        <taxon>Pseudomonadati</taxon>
        <taxon>Bacteroidota</taxon>
        <taxon>Cytophagia</taxon>
        <taxon>Cytophagales</taxon>
        <taxon>Spirosomataceae</taxon>
        <taxon>Fibrisoma</taxon>
    </lineage>
</organism>
<comment type="caution">
    <text evidence="2">The sequence shown here is derived from an EMBL/GenBank/DDBJ whole genome shotgun (WGS) entry which is preliminary data.</text>
</comment>
<evidence type="ECO:0000256" key="1">
    <source>
        <dbReference type="SAM" id="Phobius"/>
    </source>
</evidence>
<sequence>MTFKDILAIIILISFAAYSTWKGMQTVASVAIAGFILIIYKSQILILRNIIVNLVKSTKQAKLGSFELQIGDKTIESSRFQNFSTLTQILLTTTSSEEIGVLAEIAKTDKFEPKEALKIKLRALRDKGLINHNNTSLENANEVWITETGRNLINEILNTTR</sequence>
<dbReference type="Proteomes" id="UP000283523">
    <property type="component" value="Unassembled WGS sequence"/>
</dbReference>
<reference evidence="2 3" key="1">
    <citation type="submission" date="2018-08" db="EMBL/GenBank/DDBJ databases">
        <title>Fibrisoma montanum sp. nov., isolated from Danxia mountain soil.</title>
        <authorList>
            <person name="Huang Y."/>
        </authorList>
    </citation>
    <scope>NUCLEOTIDE SEQUENCE [LARGE SCALE GENOMIC DNA]</scope>
    <source>
        <strain evidence="2 3">HYT19</strain>
    </source>
</reference>
<evidence type="ECO:0000313" key="2">
    <source>
        <dbReference type="EMBL" id="RIV23799.1"/>
    </source>
</evidence>
<evidence type="ECO:0000313" key="3">
    <source>
        <dbReference type="Proteomes" id="UP000283523"/>
    </source>
</evidence>
<protein>
    <submittedName>
        <fullName evidence="2">Uncharacterized protein</fullName>
    </submittedName>
</protein>
<keyword evidence="1" id="KW-1133">Transmembrane helix</keyword>
<dbReference type="OrthoDB" id="9830131at2"/>